<organism evidence="1 2">
    <name type="scientific">Marinilactibacillus psychrotolerans</name>
    <dbReference type="NCBI Taxonomy" id="191770"/>
    <lineage>
        <taxon>Bacteria</taxon>
        <taxon>Bacillati</taxon>
        <taxon>Bacillota</taxon>
        <taxon>Bacilli</taxon>
        <taxon>Lactobacillales</taxon>
        <taxon>Carnobacteriaceae</taxon>
        <taxon>Marinilactibacillus</taxon>
    </lineage>
</organism>
<name>A0A5R9C8Q8_9LACT</name>
<sequence length="85" mass="9621">MIPKASGSYAYNSGDAYYALHNVKYSVTFTKTSTGVRTAYFISDVYDFEWGKYDGLGGFAANYAKAMETNGYNRPYNIYISYVLR</sequence>
<reference evidence="1 2" key="1">
    <citation type="submission" date="2019-05" db="EMBL/GenBank/DDBJ databases">
        <title>The metagenome of a microbial culture collection derived from dairy environment covers the genomic content of the human microbiome.</title>
        <authorList>
            <person name="Roder T."/>
            <person name="Wuthrich D."/>
            <person name="Sattari Z."/>
            <person name="Von Ah U."/>
            <person name="Bar C."/>
            <person name="Ronchi F."/>
            <person name="Macpherson A.J."/>
            <person name="Ganal-Vonarburg S.C."/>
            <person name="Bruggmann R."/>
            <person name="Vergeres G."/>
        </authorList>
    </citation>
    <scope>NUCLEOTIDE SEQUENCE [LARGE SCALE GENOMIC DNA]</scope>
    <source>
        <strain evidence="1 2">FAM 24235</strain>
    </source>
</reference>
<comment type="caution">
    <text evidence="1">The sequence shown here is derived from an EMBL/GenBank/DDBJ whole genome shotgun (WGS) entry which is preliminary data.</text>
</comment>
<dbReference type="EMBL" id="VBTE01000001">
    <property type="protein sequence ID" value="TLQ09715.1"/>
    <property type="molecule type" value="Genomic_DNA"/>
</dbReference>
<evidence type="ECO:0000313" key="1">
    <source>
        <dbReference type="EMBL" id="TLQ09715.1"/>
    </source>
</evidence>
<evidence type="ECO:0000313" key="2">
    <source>
        <dbReference type="Proteomes" id="UP000307201"/>
    </source>
</evidence>
<dbReference type="Proteomes" id="UP000307201">
    <property type="component" value="Unassembled WGS sequence"/>
</dbReference>
<dbReference type="OrthoDB" id="2178305at2"/>
<protein>
    <submittedName>
        <fullName evidence="1">Uncharacterized protein</fullName>
    </submittedName>
</protein>
<proteinExistence type="predicted"/>
<gene>
    <name evidence="1" type="ORF">FEZ48_00535</name>
</gene>
<accession>A0A5R9C8Q8</accession>
<dbReference type="AlphaFoldDB" id="A0A5R9C8Q8"/>